<evidence type="ECO:0000256" key="2">
    <source>
        <dbReference type="ARBA" id="ARBA00022695"/>
    </source>
</evidence>
<dbReference type="EMBL" id="PDJI01000004">
    <property type="protein sequence ID" value="PFG39159.1"/>
    <property type="molecule type" value="Genomic_DNA"/>
</dbReference>
<accession>A0A2A9ELR5</accession>
<feature type="binding site" evidence="5">
    <location>
        <position position="183"/>
    </location>
    <ligand>
        <name>phosphoenolpyruvate</name>
        <dbReference type="ChEBI" id="CHEBI:58702"/>
    </ligand>
</feature>
<feature type="binding site" evidence="5">
    <location>
        <position position="186"/>
    </location>
    <ligand>
        <name>phosphoenolpyruvate</name>
        <dbReference type="ChEBI" id="CHEBI:58702"/>
    </ligand>
</feature>
<dbReference type="Proteomes" id="UP000222106">
    <property type="component" value="Unassembled WGS sequence"/>
</dbReference>
<comment type="caution">
    <text evidence="7">The sequence shown here is derived from an EMBL/GenBank/DDBJ whole genome shotgun (WGS) entry which is preliminary data.</text>
</comment>
<evidence type="ECO:0000256" key="1">
    <source>
        <dbReference type="ARBA" id="ARBA00022679"/>
    </source>
</evidence>
<feature type="region of interest" description="Disordered" evidence="6">
    <location>
        <begin position="1"/>
        <end position="29"/>
    </location>
</feature>
<keyword evidence="3 5" id="KW-0547">Nucleotide-binding</keyword>
<dbReference type="AlphaFoldDB" id="A0A2A9ELR5"/>
<keyword evidence="4 5" id="KW-0342">GTP-binding</keyword>
<dbReference type="PANTHER" id="PTHR40392:SF1">
    <property type="entry name" value="2-PHOSPHO-L-LACTATE GUANYLYLTRANSFERASE"/>
    <property type="match status" value="1"/>
</dbReference>
<evidence type="ECO:0000313" key="7">
    <source>
        <dbReference type="EMBL" id="PFG39159.1"/>
    </source>
</evidence>
<protein>
    <recommendedName>
        <fullName evidence="5">Phosphoenolpyruvate guanylyltransferase</fullName>
        <shortName evidence="5">PEP guanylyltransferase</shortName>
        <ecNumber evidence="5">2.7.7.105</ecNumber>
    </recommendedName>
</protein>
<sequence>MTTSHEAGVQDPAAGRDAGSQRVRPDQRRPVIAVVPLRGGGAGKTRLADELGPAERTRLVATLAGHVLGALLAGPVARVLVVTGDPEFAAGVMGSDRRVRVVPQPGGRPGLNEAVAVGQELALEAGARRVLVAHADLPLLTAEDVGALLAPAGRVVVAPDRSGTGTNALVLDGSVSGFRFRFGPGSREAHEREARRLGVVPDVVLRAGTSTDLDTAADWAALPEAVRTALRRAVEG</sequence>
<keyword evidence="8" id="KW-1185">Reference proteome</keyword>
<organism evidence="7 8">
    <name type="scientific">Georgenia soli</name>
    <dbReference type="NCBI Taxonomy" id="638953"/>
    <lineage>
        <taxon>Bacteria</taxon>
        <taxon>Bacillati</taxon>
        <taxon>Actinomycetota</taxon>
        <taxon>Actinomycetes</taxon>
        <taxon>Micrococcales</taxon>
        <taxon>Bogoriellaceae</taxon>
        <taxon>Georgenia</taxon>
    </lineage>
</organism>
<proteinExistence type="inferred from homology"/>
<evidence type="ECO:0000256" key="6">
    <source>
        <dbReference type="SAM" id="MobiDB-lite"/>
    </source>
</evidence>
<dbReference type="GO" id="GO:0052645">
    <property type="term" value="P:F420-0 metabolic process"/>
    <property type="evidence" value="ECO:0007669"/>
    <property type="project" value="UniProtKB-UniRule"/>
</dbReference>
<keyword evidence="2 5" id="KW-0548">Nucleotidyltransferase</keyword>
<dbReference type="NCBIfam" id="TIGR03552">
    <property type="entry name" value="F420_cofC"/>
    <property type="match status" value="1"/>
</dbReference>
<dbReference type="GO" id="GO:0043814">
    <property type="term" value="F:phospholactate guanylyltransferase activity"/>
    <property type="evidence" value="ECO:0007669"/>
    <property type="project" value="InterPro"/>
</dbReference>
<comment type="pathway">
    <text evidence="5">Cofactor biosynthesis; coenzyme F420 biosynthesis.</text>
</comment>
<dbReference type="SUPFAM" id="SSF53448">
    <property type="entry name" value="Nucleotide-diphospho-sugar transferases"/>
    <property type="match status" value="1"/>
</dbReference>
<dbReference type="InterPro" id="IPR002835">
    <property type="entry name" value="CofC"/>
</dbReference>
<dbReference type="OrthoDB" id="5144578at2"/>
<comment type="similarity">
    <text evidence="5">Belongs to the CofC family.</text>
</comment>
<comment type="catalytic activity">
    <reaction evidence="5">
        <text>phosphoenolpyruvate + GTP + H(+) = enolpyruvoyl-2-diphospho-5'-guanosine + diphosphate</text>
        <dbReference type="Rhea" id="RHEA:30519"/>
        <dbReference type="ChEBI" id="CHEBI:15378"/>
        <dbReference type="ChEBI" id="CHEBI:33019"/>
        <dbReference type="ChEBI" id="CHEBI:37565"/>
        <dbReference type="ChEBI" id="CHEBI:58702"/>
        <dbReference type="ChEBI" id="CHEBI:143701"/>
        <dbReference type="EC" id="2.7.7.105"/>
    </reaction>
</comment>
<evidence type="ECO:0000313" key="8">
    <source>
        <dbReference type="Proteomes" id="UP000222106"/>
    </source>
</evidence>
<dbReference type="Gene3D" id="3.90.550.10">
    <property type="entry name" value="Spore Coat Polysaccharide Biosynthesis Protein SpsA, Chain A"/>
    <property type="match status" value="1"/>
</dbReference>
<dbReference type="GO" id="GO:0005525">
    <property type="term" value="F:GTP binding"/>
    <property type="evidence" value="ECO:0007669"/>
    <property type="project" value="UniProtKB-KW"/>
</dbReference>
<feature type="binding site" evidence="5">
    <location>
        <position position="166"/>
    </location>
    <ligand>
        <name>phosphoenolpyruvate</name>
        <dbReference type="ChEBI" id="CHEBI:58702"/>
    </ligand>
</feature>
<dbReference type="PANTHER" id="PTHR40392">
    <property type="entry name" value="2-PHOSPHO-L-LACTATE GUANYLYLTRANSFERASE"/>
    <property type="match status" value="1"/>
</dbReference>
<name>A0A2A9ELR5_9MICO</name>
<dbReference type="UniPathway" id="UPA00071"/>
<evidence type="ECO:0000256" key="5">
    <source>
        <dbReference type="HAMAP-Rule" id="MF_02114"/>
    </source>
</evidence>
<evidence type="ECO:0000256" key="4">
    <source>
        <dbReference type="ARBA" id="ARBA00023134"/>
    </source>
</evidence>
<keyword evidence="1 5" id="KW-0808">Transferase</keyword>
<comment type="function">
    <text evidence="5">Guanylyltransferase that catalyzes the activation of phosphoenolpyruvate (PEP) as enolpyruvoyl-2-diphospho-5'-guanosine, via the condensation of PEP with GTP. It is involved in the biosynthesis of coenzyme F420, a hydride carrier cofactor.</text>
</comment>
<dbReference type="InterPro" id="IPR029044">
    <property type="entry name" value="Nucleotide-diphossugar_trans"/>
</dbReference>
<evidence type="ECO:0000256" key="3">
    <source>
        <dbReference type="ARBA" id="ARBA00022741"/>
    </source>
</evidence>
<gene>
    <name evidence="5" type="primary">fbiD</name>
    <name evidence="7" type="ORF">ATJ97_1654</name>
</gene>
<reference evidence="7 8" key="1">
    <citation type="submission" date="2017-10" db="EMBL/GenBank/DDBJ databases">
        <title>Sequencing the genomes of 1000 actinobacteria strains.</title>
        <authorList>
            <person name="Klenk H.-P."/>
        </authorList>
    </citation>
    <scope>NUCLEOTIDE SEQUENCE [LARGE SCALE GENOMIC DNA]</scope>
    <source>
        <strain evidence="7 8">DSM 21838</strain>
    </source>
</reference>
<dbReference type="Pfam" id="PF01983">
    <property type="entry name" value="CofC"/>
    <property type="match status" value="1"/>
</dbReference>
<dbReference type="HAMAP" id="MF_02114">
    <property type="entry name" value="CofC"/>
    <property type="match status" value="1"/>
</dbReference>
<dbReference type="EC" id="2.7.7.105" evidence="5"/>